<sequence>MGGGCCSCVGDSVGVEVSCDSCMVGSGVEVLSVDKSLVEGGVRCKSRVVGGGKRYLKMKWENVFMKGDMPACKEGISVGEQRFGWKSVYEISGCKYTVSPKMKWKIGLKSECSSYLKELFVFSLNPCILLGSVGT</sequence>
<keyword evidence="2" id="KW-1185">Reference proteome</keyword>
<dbReference type="EMBL" id="BQNB010010775">
    <property type="protein sequence ID" value="GJS81793.1"/>
    <property type="molecule type" value="Genomic_DNA"/>
</dbReference>
<name>A0ABQ4YVH6_9ASTR</name>
<proteinExistence type="predicted"/>
<gene>
    <name evidence="1" type="ORF">Tco_0748334</name>
</gene>
<accession>A0ABQ4YVH6</accession>
<reference evidence="1" key="2">
    <citation type="submission" date="2022-01" db="EMBL/GenBank/DDBJ databases">
        <authorList>
            <person name="Yamashiro T."/>
            <person name="Shiraishi A."/>
            <person name="Satake H."/>
            <person name="Nakayama K."/>
        </authorList>
    </citation>
    <scope>NUCLEOTIDE SEQUENCE</scope>
</reference>
<dbReference type="Proteomes" id="UP001151760">
    <property type="component" value="Unassembled WGS sequence"/>
</dbReference>
<organism evidence="1 2">
    <name type="scientific">Tanacetum coccineum</name>
    <dbReference type="NCBI Taxonomy" id="301880"/>
    <lineage>
        <taxon>Eukaryota</taxon>
        <taxon>Viridiplantae</taxon>
        <taxon>Streptophyta</taxon>
        <taxon>Embryophyta</taxon>
        <taxon>Tracheophyta</taxon>
        <taxon>Spermatophyta</taxon>
        <taxon>Magnoliopsida</taxon>
        <taxon>eudicotyledons</taxon>
        <taxon>Gunneridae</taxon>
        <taxon>Pentapetalae</taxon>
        <taxon>asterids</taxon>
        <taxon>campanulids</taxon>
        <taxon>Asterales</taxon>
        <taxon>Asteraceae</taxon>
        <taxon>Asteroideae</taxon>
        <taxon>Anthemideae</taxon>
        <taxon>Anthemidinae</taxon>
        <taxon>Tanacetum</taxon>
    </lineage>
</organism>
<evidence type="ECO:0000313" key="1">
    <source>
        <dbReference type="EMBL" id="GJS81793.1"/>
    </source>
</evidence>
<protein>
    <submittedName>
        <fullName evidence="1">Uncharacterized protein</fullName>
    </submittedName>
</protein>
<reference evidence="1" key="1">
    <citation type="journal article" date="2022" name="Int. J. Mol. Sci.">
        <title>Draft Genome of Tanacetum Coccineum: Genomic Comparison of Closely Related Tanacetum-Family Plants.</title>
        <authorList>
            <person name="Yamashiro T."/>
            <person name="Shiraishi A."/>
            <person name="Nakayama K."/>
            <person name="Satake H."/>
        </authorList>
    </citation>
    <scope>NUCLEOTIDE SEQUENCE</scope>
</reference>
<evidence type="ECO:0000313" key="2">
    <source>
        <dbReference type="Proteomes" id="UP001151760"/>
    </source>
</evidence>
<comment type="caution">
    <text evidence="1">The sequence shown here is derived from an EMBL/GenBank/DDBJ whole genome shotgun (WGS) entry which is preliminary data.</text>
</comment>